<dbReference type="RefSeq" id="WP_016810651.1">
    <property type="nucleotide sequence ID" value="NZ_BOQM01000006.1"/>
</dbReference>
<dbReference type="EMBL" id="VFOL01000001">
    <property type="protein sequence ID" value="TQL35915.1"/>
    <property type="molecule type" value="Genomic_DNA"/>
</dbReference>
<proteinExistence type="predicted"/>
<protein>
    <submittedName>
        <fullName evidence="3">Heme-degrading monooxygenase HmoA</fullName>
    </submittedName>
</protein>
<dbReference type="SUPFAM" id="SSF54909">
    <property type="entry name" value="Dimeric alpha+beta barrel"/>
    <property type="match status" value="1"/>
</dbReference>
<dbReference type="GeneID" id="93770311"/>
<dbReference type="PANTHER" id="PTHR34474:SF2">
    <property type="entry name" value="SIGNAL TRANSDUCTION PROTEIN TRAP"/>
    <property type="match status" value="1"/>
</dbReference>
<dbReference type="Proteomes" id="UP000677457">
    <property type="component" value="Unassembled WGS sequence"/>
</dbReference>
<name>A0A542XJ78_SALAC</name>
<dbReference type="Gene3D" id="3.30.70.100">
    <property type="match status" value="1"/>
</dbReference>
<keyword evidence="3" id="KW-0503">Monooxygenase</keyword>
<reference evidence="2 5" key="2">
    <citation type="submission" date="2021-03" db="EMBL/GenBank/DDBJ databases">
        <title>Whole genome shotgun sequence of Salinispora arenicola NBRC 105043.</title>
        <authorList>
            <person name="Komaki H."/>
            <person name="Tamura T."/>
        </authorList>
    </citation>
    <scope>NUCLEOTIDE SEQUENCE [LARGE SCALE GENOMIC DNA]</scope>
    <source>
        <strain evidence="2 5">NBRC 105043</strain>
    </source>
</reference>
<organism evidence="3 4">
    <name type="scientific">Salinispora arenicola</name>
    <dbReference type="NCBI Taxonomy" id="168697"/>
    <lineage>
        <taxon>Bacteria</taxon>
        <taxon>Bacillati</taxon>
        <taxon>Actinomycetota</taxon>
        <taxon>Actinomycetes</taxon>
        <taxon>Micromonosporales</taxon>
        <taxon>Micromonosporaceae</taxon>
        <taxon>Salinispora</taxon>
    </lineage>
</organism>
<evidence type="ECO:0000313" key="3">
    <source>
        <dbReference type="EMBL" id="TQL35915.1"/>
    </source>
</evidence>
<comment type="caution">
    <text evidence="3">The sequence shown here is derived from an EMBL/GenBank/DDBJ whole genome shotgun (WGS) entry which is preliminary data.</text>
</comment>
<dbReference type="InterPro" id="IPR050404">
    <property type="entry name" value="Heme-degrading_MO"/>
</dbReference>
<dbReference type="InterPro" id="IPR007138">
    <property type="entry name" value="ABM_dom"/>
</dbReference>
<dbReference type="PANTHER" id="PTHR34474">
    <property type="entry name" value="SIGNAL TRANSDUCTION PROTEIN TRAP"/>
    <property type="match status" value="1"/>
</dbReference>
<dbReference type="Pfam" id="PF03992">
    <property type="entry name" value="ABM"/>
    <property type="match status" value="1"/>
</dbReference>
<gene>
    <name evidence="3" type="ORF">FB564_0984</name>
    <name evidence="2" type="ORF">Sar04_09040</name>
</gene>
<reference evidence="3 4" key="1">
    <citation type="submission" date="2019-06" db="EMBL/GenBank/DDBJ databases">
        <title>Sequencing the genomes of 1000 actinobacteria strains.</title>
        <authorList>
            <person name="Klenk H.-P."/>
        </authorList>
    </citation>
    <scope>NUCLEOTIDE SEQUENCE [LARGE SCALE GENOMIC DNA]</scope>
    <source>
        <strain evidence="3 4">DSM 44819</strain>
    </source>
</reference>
<dbReference type="AlphaFoldDB" id="A0A542XJ78"/>
<dbReference type="Proteomes" id="UP000315983">
    <property type="component" value="Unassembled WGS sequence"/>
</dbReference>
<dbReference type="EMBL" id="BOQM01000006">
    <property type="protein sequence ID" value="GIM82801.1"/>
    <property type="molecule type" value="Genomic_DNA"/>
</dbReference>
<dbReference type="PROSITE" id="PS51725">
    <property type="entry name" value="ABM"/>
    <property type="match status" value="1"/>
</dbReference>
<keyword evidence="5" id="KW-1185">Reference proteome</keyword>
<evidence type="ECO:0000259" key="1">
    <source>
        <dbReference type="PROSITE" id="PS51725"/>
    </source>
</evidence>
<dbReference type="InterPro" id="IPR011008">
    <property type="entry name" value="Dimeric_a/b-barrel"/>
</dbReference>
<evidence type="ECO:0000313" key="4">
    <source>
        <dbReference type="Proteomes" id="UP000315983"/>
    </source>
</evidence>
<evidence type="ECO:0000313" key="5">
    <source>
        <dbReference type="Proteomes" id="UP000677457"/>
    </source>
</evidence>
<sequence length="98" mass="11240">MSIVKINAIDIIEGHGDEFVERFSARPQKIEHADGFEGFQVLRPTDGRTTWLVVTQWRDTEAYDAWYATRPHRAPESVTYADKWELLSFDVLTAADPS</sequence>
<dbReference type="GO" id="GO:0004497">
    <property type="term" value="F:monooxygenase activity"/>
    <property type="evidence" value="ECO:0007669"/>
    <property type="project" value="UniProtKB-KW"/>
</dbReference>
<accession>A0A542XJ78</accession>
<evidence type="ECO:0000313" key="2">
    <source>
        <dbReference type="EMBL" id="GIM82801.1"/>
    </source>
</evidence>
<keyword evidence="3" id="KW-0560">Oxidoreductase</keyword>
<feature type="domain" description="ABM" evidence="1">
    <location>
        <begin position="3"/>
        <end position="92"/>
    </location>
</feature>